<evidence type="ECO:0000259" key="5">
    <source>
        <dbReference type="PROSITE" id="PS50089"/>
    </source>
</evidence>
<reference evidence="6" key="1">
    <citation type="submission" date="2023-01" db="EMBL/GenBank/DDBJ databases">
        <title>Genome assembly of the deep-sea coral Lophelia pertusa.</title>
        <authorList>
            <person name="Herrera S."/>
            <person name="Cordes E."/>
        </authorList>
    </citation>
    <scope>NUCLEOTIDE SEQUENCE</scope>
    <source>
        <strain evidence="6">USNM1676648</strain>
        <tissue evidence="6">Polyp</tissue>
    </source>
</reference>
<dbReference type="InterPro" id="IPR001841">
    <property type="entry name" value="Znf_RING"/>
</dbReference>
<dbReference type="AlphaFoldDB" id="A0A9W9YZQ3"/>
<dbReference type="Pfam" id="PF00097">
    <property type="entry name" value="zf-C3HC4"/>
    <property type="match status" value="1"/>
</dbReference>
<proteinExistence type="predicted"/>
<keyword evidence="2 4" id="KW-0863">Zinc-finger</keyword>
<dbReference type="EMBL" id="MU826837">
    <property type="protein sequence ID" value="KAJ7372395.1"/>
    <property type="molecule type" value="Genomic_DNA"/>
</dbReference>
<evidence type="ECO:0000256" key="2">
    <source>
        <dbReference type="ARBA" id="ARBA00022771"/>
    </source>
</evidence>
<evidence type="ECO:0000256" key="3">
    <source>
        <dbReference type="ARBA" id="ARBA00022833"/>
    </source>
</evidence>
<dbReference type="GO" id="GO:0005164">
    <property type="term" value="F:tumor necrosis factor receptor binding"/>
    <property type="evidence" value="ECO:0007669"/>
    <property type="project" value="TreeGrafter"/>
</dbReference>
<dbReference type="GO" id="GO:0043122">
    <property type="term" value="P:regulation of canonical NF-kappaB signal transduction"/>
    <property type="evidence" value="ECO:0007669"/>
    <property type="project" value="TreeGrafter"/>
</dbReference>
<dbReference type="SUPFAM" id="SSF49599">
    <property type="entry name" value="TRAF domain-like"/>
    <property type="match status" value="1"/>
</dbReference>
<dbReference type="PROSITE" id="PS50089">
    <property type="entry name" value="ZF_RING_2"/>
    <property type="match status" value="1"/>
</dbReference>
<protein>
    <recommendedName>
        <fullName evidence="5">RING-type domain-containing protein</fullName>
    </recommendedName>
</protein>
<accession>A0A9W9YZQ3</accession>
<name>A0A9W9YZQ3_9CNID</name>
<dbReference type="PANTHER" id="PTHR10131:SF138">
    <property type="entry name" value="RE66324P"/>
    <property type="match status" value="1"/>
</dbReference>
<dbReference type="OrthoDB" id="5987762at2759"/>
<feature type="domain" description="RING-type" evidence="5">
    <location>
        <begin position="20"/>
        <end position="62"/>
    </location>
</feature>
<dbReference type="PROSITE" id="PS00518">
    <property type="entry name" value="ZF_RING_1"/>
    <property type="match status" value="1"/>
</dbReference>
<dbReference type="GO" id="GO:0009898">
    <property type="term" value="C:cytoplasmic side of plasma membrane"/>
    <property type="evidence" value="ECO:0007669"/>
    <property type="project" value="TreeGrafter"/>
</dbReference>
<gene>
    <name evidence="6" type="ORF">OS493_019847</name>
</gene>
<keyword evidence="1" id="KW-0479">Metal-binding</keyword>
<dbReference type="PANTHER" id="PTHR10131">
    <property type="entry name" value="TNF RECEPTOR ASSOCIATED FACTOR"/>
    <property type="match status" value="1"/>
</dbReference>
<dbReference type="InterPro" id="IPR018957">
    <property type="entry name" value="Znf_C3HC4_RING-type"/>
</dbReference>
<dbReference type="InterPro" id="IPR013083">
    <property type="entry name" value="Znf_RING/FYVE/PHD"/>
</dbReference>
<evidence type="ECO:0000313" key="6">
    <source>
        <dbReference type="EMBL" id="KAJ7372395.1"/>
    </source>
</evidence>
<dbReference type="InterPro" id="IPR017907">
    <property type="entry name" value="Znf_RING_CS"/>
</dbReference>
<keyword evidence="3" id="KW-0862">Zinc</keyword>
<evidence type="ECO:0000313" key="7">
    <source>
        <dbReference type="Proteomes" id="UP001163046"/>
    </source>
</evidence>
<comment type="caution">
    <text evidence="6">The sequence shown here is derived from an EMBL/GenBank/DDBJ whole genome shotgun (WGS) entry which is preliminary data.</text>
</comment>
<keyword evidence="7" id="KW-1185">Reference proteome</keyword>
<evidence type="ECO:0000256" key="4">
    <source>
        <dbReference type="PROSITE-ProRule" id="PRU00175"/>
    </source>
</evidence>
<dbReference type="Gene3D" id="3.30.40.10">
    <property type="entry name" value="Zinc/RING finger domain, C3HC4 (zinc finger)"/>
    <property type="match status" value="1"/>
</dbReference>
<dbReference type="GO" id="GO:0008270">
    <property type="term" value="F:zinc ion binding"/>
    <property type="evidence" value="ECO:0007669"/>
    <property type="project" value="UniProtKB-KW"/>
</dbReference>
<evidence type="ECO:0000256" key="1">
    <source>
        <dbReference type="ARBA" id="ARBA00022723"/>
    </source>
</evidence>
<dbReference type="SUPFAM" id="SSF57850">
    <property type="entry name" value="RING/U-box"/>
    <property type="match status" value="1"/>
</dbReference>
<sequence length="142" mass="16391">MAGFRLADTDKETLAKKYFCIFCLLLLRDAMQTSCGHFYCQSCLVNLIQNATSMLMICLNDQKRLQPNEVFADKFMRREILALVVHCTFKDDGCIWKGEVRHLENHTSTCEFLKIPCVHPECGVLVKKLILLNIWKRNACTD</sequence>
<dbReference type="Proteomes" id="UP001163046">
    <property type="component" value="Unassembled WGS sequence"/>
</dbReference>
<organism evidence="6 7">
    <name type="scientific">Desmophyllum pertusum</name>
    <dbReference type="NCBI Taxonomy" id="174260"/>
    <lineage>
        <taxon>Eukaryota</taxon>
        <taxon>Metazoa</taxon>
        <taxon>Cnidaria</taxon>
        <taxon>Anthozoa</taxon>
        <taxon>Hexacorallia</taxon>
        <taxon>Scleractinia</taxon>
        <taxon>Caryophylliina</taxon>
        <taxon>Caryophylliidae</taxon>
        <taxon>Desmophyllum</taxon>
    </lineage>
</organism>